<dbReference type="EMBL" id="CP048286">
    <property type="protein sequence ID" value="QHW32359.1"/>
    <property type="molecule type" value="Genomic_DNA"/>
</dbReference>
<evidence type="ECO:0000313" key="6">
    <source>
        <dbReference type="Proteomes" id="UP000479114"/>
    </source>
</evidence>
<sequence length="427" mass="46467">MVYRAVLSIALAAMILWQVIPAGQAEAEQTYDGISAAEQLRGMNFLNQMREDMGLPGLVLDPSLTKAAIDHARYADAHYTLKSPGRSAETAGMTHFTKETPADRAASAGYKEAGMDIQETVYMDDRPYDVFDLGQHMRDLSLVHERRVILTNPGTAAVGIARIGKATVVVGAIKSKADANAPLQVALYPYDGMEGAMIETDGFMDPQHPLEGEGMTITVHSSRSDVSGMTATLQRKAGSRTIVVPLQVTATGSGAYELKADRLLRTGAEYAVHVSFQAGSETAVRDWTFTTSSFPAEMYIDDMPLIGSYNLVRIDPNGRVYVPIRFLSERFGAKVAWDKATQTVTITKDGLNMRMTVGNGTAYVNGKAIPLDSPPKLELYTTTIPLRFIAEAFGYEVNYFEKDRSVEIWTGFTDPVQPPAAASKQAS</sequence>
<evidence type="ECO:0000256" key="1">
    <source>
        <dbReference type="SAM" id="MobiDB-lite"/>
    </source>
</evidence>
<dbReference type="SUPFAM" id="SSF55383">
    <property type="entry name" value="Copper amine oxidase, domain N"/>
    <property type="match status" value="1"/>
</dbReference>
<dbReference type="Pfam" id="PF07833">
    <property type="entry name" value="Cu_amine_oxidN1"/>
    <property type="match status" value="1"/>
</dbReference>
<evidence type="ECO:0000259" key="4">
    <source>
        <dbReference type="Pfam" id="PF07833"/>
    </source>
</evidence>
<organism evidence="5 6">
    <name type="scientific">Paenibacillus rhizovicinus</name>
    <dbReference type="NCBI Taxonomy" id="2704463"/>
    <lineage>
        <taxon>Bacteria</taxon>
        <taxon>Bacillati</taxon>
        <taxon>Bacillota</taxon>
        <taxon>Bacilli</taxon>
        <taxon>Bacillales</taxon>
        <taxon>Paenibacillaceae</taxon>
        <taxon>Paenibacillus</taxon>
    </lineage>
</organism>
<dbReference type="AlphaFoldDB" id="A0A6C0P1M1"/>
<dbReference type="InterPro" id="IPR012854">
    <property type="entry name" value="Cu_amine_oxidase-like_N"/>
</dbReference>
<protein>
    <recommendedName>
        <fullName evidence="7">SCP domain-containing protein</fullName>
    </recommendedName>
</protein>
<evidence type="ECO:0000313" key="5">
    <source>
        <dbReference type="EMBL" id="QHW32359.1"/>
    </source>
</evidence>
<name>A0A6C0P1M1_9BACL</name>
<dbReference type="Gene3D" id="3.30.457.10">
    <property type="entry name" value="Copper amine oxidase-like, N-terminal domain"/>
    <property type="match status" value="1"/>
</dbReference>
<dbReference type="RefSeq" id="WP_162641896.1">
    <property type="nucleotide sequence ID" value="NZ_CP048286.1"/>
</dbReference>
<evidence type="ECO:0000256" key="2">
    <source>
        <dbReference type="SAM" id="SignalP"/>
    </source>
</evidence>
<reference evidence="5 6" key="1">
    <citation type="submission" date="2020-02" db="EMBL/GenBank/DDBJ databases">
        <title>Paenibacillus sp. nov., isolated from rhizosphere soil of tomato.</title>
        <authorList>
            <person name="Weon H.-Y."/>
            <person name="Lee S.A."/>
        </authorList>
    </citation>
    <scope>NUCLEOTIDE SEQUENCE [LARGE SCALE GENOMIC DNA]</scope>
    <source>
        <strain evidence="5 6">14171R-81</strain>
    </source>
</reference>
<feature type="chain" id="PRO_5039027524" description="SCP domain-containing protein" evidence="2">
    <location>
        <begin position="23"/>
        <end position="427"/>
    </location>
</feature>
<dbReference type="KEGG" id="prz:GZH47_17115"/>
<dbReference type="InterPro" id="IPR035940">
    <property type="entry name" value="CAP_sf"/>
</dbReference>
<feature type="domain" description="Copper amine oxidase-like N-terminal" evidence="4">
    <location>
        <begin position="315"/>
        <end position="408"/>
    </location>
</feature>
<keyword evidence="2" id="KW-0732">Signal</keyword>
<dbReference type="Proteomes" id="UP000479114">
    <property type="component" value="Chromosome"/>
</dbReference>
<accession>A0A6C0P1M1</accession>
<dbReference type="InterPro" id="IPR014044">
    <property type="entry name" value="CAP_dom"/>
</dbReference>
<dbReference type="Gene3D" id="3.40.33.10">
    <property type="entry name" value="CAP"/>
    <property type="match status" value="1"/>
</dbReference>
<evidence type="ECO:0000259" key="3">
    <source>
        <dbReference type="Pfam" id="PF00188"/>
    </source>
</evidence>
<proteinExistence type="predicted"/>
<feature type="region of interest" description="Disordered" evidence="1">
    <location>
        <begin position="84"/>
        <end position="107"/>
    </location>
</feature>
<keyword evidence="6" id="KW-1185">Reference proteome</keyword>
<dbReference type="InterPro" id="IPR036582">
    <property type="entry name" value="Mao_N_sf"/>
</dbReference>
<gene>
    <name evidence="5" type="ORF">GZH47_17115</name>
</gene>
<dbReference type="Pfam" id="PF00188">
    <property type="entry name" value="CAP"/>
    <property type="match status" value="1"/>
</dbReference>
<evidence type="ECO:0008006" key="7">
    <source>
        <dbReference type="Google" id="ProtNLM"/>
    </source>
</evidence>
<feature type="domain" description="SCP" evidence="3">
    <location>
        <begin position="44"/>
        <end position="162"/>
    </location>
</feature>
<feature type="signal peptide" evidence="2">
    <location>
        <begin position="1"/>
        <end position="22"/>
    </location>
</feature>